<keyword evidence="3" id="KW-1185">Reference proteome</keyword>
<feature type="region of interest" description="Disordered" evidence="1">
    <location>
        <begin position="355"/>
        <end position="381"/>
    </location>
</feature>
<feature type="compositionally biased region" description="Low complexity" evidence="1">
    <location>
        <begin position="355"/>
        <end position="366"/>
    </location>
</feature>
<name>R0JL76_ANAPL</name>
<evidence type="ECO:0000256" key="1">
    <source>
        <dbReference type="SAM" id="MobiDB-lite"/>
    </source>
</evidence>
<feature type="compositionally biased region" description="Polar residues" evidence="1">
    <location>
        <begin position="77"/>
        <end position="86"/>
    </location>
</feature>
<protein>
    <submittedName>
        <fullName evidence="2">Uncharacterized protein</fullName>
    </submittedName>
</protein>
<dbReference type="Proteomes" id="UP000296049">
    <property type="component" value="Unassembled WGS sequence"/>
</dbReference>
<reference evidence="3" key="1">
    <citation type="journal article" date="2013" name="Nat. Genet.">
        <title>The duck genome and transcriptome provide insight into an avian influenza virus reservoir species.</title>
        <authorList>
            <person name="Huang Y."/>
            <person name="Li Y."/>
            <person name="Burt D.W."/>
            <person name="Chen H."/>
            <person name="Zhang Y."/>
            <person name="Qian W."/>
            <person name="Kim H."/>
            <person name="Gan S."/>
            <person name="Zhao Y."/>
            <person name="Li J."/>
            <person name="Yi K."/>
            <person name="Feng H."/>
            <person name="Zhu P."/>
            <person name="Li B."/>
            <person name="Liu Q."/>
            <person name="Fairley S."/>
            <person name="Magor K.E."/>
            <person name="Du Z."/>
            <person name="Hu X."/>
            <person name="Goodman L."/>
            <person name="Tafer H."/>
            <person name="Vignal A."/>
            <person name="Lee T."/>
            <person name="Kim K.W."/>
            <person name="Sheng Z."/>
            <person name="An Y."/>
            <person name="Searle S."/>
            <person name="Herrero J."/>
            <person name="Groenen M.A."/>
            <person name="Crooijmans R.P."/>
            <person name="Faraut T."/>
            <person name="Cai Q."/>
            <person name="Webster R.G."/>
            <person name="Aldridge J.R."/>
            <person name="Warren W.C."/>
            <person name="Bartschat S."/>
            <person name="Kehr S."/>
            <person name="Marz M."/>
            <person name="Stadler P.F."/>
            <person name="Smith J."/>
            <person name="Kraus R.H."/>
            <person name="Zhao Y."/>
            <person name="Ren L."/>
            <person name="Fei J."/>
            <person name="Morisson M."/>
            <person name="Kaiser P."/>
            <person name="Griffin D.K."/>
            <person name="Rao M."/>
            <person name="Pitel F."/>
            <person name="Wang J."/>
            <person name="Li N."/>
        </authorList>
    </citation>
    <scope>NUCLEOTIDE SEQUENCE [LARGE SCALE GENOMIC DNA]</scope>
</reference>
<sequence>MVLKSKECGKSSFIERLLLTQMAPTAQFAHLMHAGSDGQSSRGNRADAVIAQRRSTGSFGHYLAFQLMWFTRGKRNPTATRTNSRTDSSERRRQGSSPTSCRSTLLPGTASFFQSHFCLNASSRATFAQITTTFKQKTSFPANTDHHLQDWAPVDVSTSSNWISPSWALPGISSCRLELLLSPRLCRCPLRHLQDLFRLWLRQSEVVTGTGKAQKHEFLYFFNSFHITTTPGAELGQEEEQDTDGPRGAADAKGSAWTTRTMEGNAGAALAAETQGTRLCRCCALIHELESSRRLMASALLTQSRVFGAPKKGSGGRALFKALHKGQRGPSFAFSPWGIAGINRVFSFSAKRSVSNASQPSSCSASFGRGRALSDRSGGEQRALKARRERGMSGLVAADGFQTQKRSQTLPGFYFFSENEDFILQKQPAAERLGWSLRGGSSSDLCGFRGRVWVSSSSSSPSDLDVGPRPGARRKTIAFL</sequence>
<feature type="region of interest" description="Disordered" evidence="1">
    <location>
        <begin position="76"/>
        <end position="102"/>
    </location>
</feature>
<dbReference type="AlphaFoldDB" id="R0JL76"/>
<proteinExistence type="predicted"/>
<feature type="region of interest" description="Disordered" evidence="1">
    <location>
        <begin position="235"/>
        <end position="255"/>
    </location>
</feature>
<gene>
    <name evidence="2" type="ORF">Anapl_09930</name>
</gene>
<evidence type="ECO:0000313" key="2">
    <source>
        <dbReference type="EMBL" id="EOA98065.1"/>
    </source>
</evidence>
<evidence type="ECO:0000313" key="3">
    <source>
        <dbReference type="Proteomes" id="UP000296049"/>
    </source>
</evidence>
<dbReference type="EMBL" id="KB743561">
    <property type="protein sequence ID" value="EOA98065.1"/>
    <property type="molecule type" value="Genomic_DNA"/>
</dbReference>
<organism evidence="2 3">
    <name type="scientific">Anas platyrhynchos</name>
    <name type="common">Mallard</name>
    <name type="synonym">Anas boschas</name>
    <dbReference type="NCBI Taxonomy" id="8839"/>
    <lineage>
        <taxon>Eukaryota</taxon>
        <taxon>Metazoa</taxon>
        <taxon>Chordata</taxon>
        <taxon>Craniata</taxon>
        <taxon>Vertebrata</taxon>
        <taxon>Euteleostomi</taxon>
        <taxon>Archelosauria</taxon>
        <taxon>Archosauria</taxon>
        <taxon>Dinosauria</taxon>
        <taxon>Saurischia</taxon>
        <taxon>Theropoda</taxon>
        <taxon>Coelurosauria</taxon>
        <taxon>Aves</taxon>
        <taxon>Neognathae</taxon>
        <taxon>Galloanserae</taxon>
        <taxon>Anseriformes</taxon>
        <taxon>Anatidae</taxon>
        <taxon>Anatinae</taxon>
        <taxon>Anas</taxon>
    </lineage>
</organism>
<feature type="compositionally biased region" description="Basic and acidic residues" evidence="1">
    <location>
        <begin position="372"/>
        <end position="381"/>
    </location>
</feature>
<accession>R0JL76</accession>